<dbReference type="InterPro" id="IPR018392">
    <property type="entry name" value="LysM"/>
</dbReference>
<evidence type="ECO:0000313" key="3">
    <source>
        <dbReference type="EMBL" id="TEB13648.1"/>
    </source>
</evidence>
<reference evidence="3 4" key="1">
    <citation type="journal article" date="2018" name="Environ. Microbiol.">
        <title>Novel energy conservation strategies and behaviour of Pelotomaculum schinkii driving syntrophic propionate catabolism.</title>
        <authorList>
            <person name="Hidalgo-Ahumada C.A.P."/>
            <person name="Nobu M.K."/>
            <person name="Narihiro T."/>
            <person name="Tamaki H."/>
            <person name="Liu W.T."/>
            <person name="Kamagata Y."/>
            <person name="Stams A.J.M."/>
            <person name="Imachi H."/>
            <person name="Sousa D.Z."/>
        </authorList>
    </citation>
    <scope>NUCLEOTIDE SEQUENCE [LARGE SCALE GENOMIC DNA]</scope>
    <source>
        <strain evidence="3 4">MGP</strain>
    </source>
</reference>
<dbReference type="Gene3D" id="2.70.70.10">
    <property type="entry name" value="Glucose Permease (Domain IIA)"/>
    <property type="match status" value="1"/>
</dbReference>
<keyword evidence="1" id="KW-0732">Signal</keyword>
<dbReference type="GO" id="GO:0004222">
    <property type="term" value="F:metalloendopeptidase activity"/>
    <property type="evidence" value="ECO:0007669"/>
    <property type="project" value="TreeGrafter"/>
</dbReference>
<feature type="chain" id="PRO_5021438192" evidence="1">
    <location>
        <begin position="33"/>
        <end position="295"/>
    </location>
</feature>
<dbReference type="InterPro" id="IPR016047">
    <property type="entry name" value="M23ase_b-sheet_dom"/>
</dbReference>
<dbReference type="OrthoDB" id="9814460at2"/>
<dbReference type="CDD" id="cd12797">
    <property type="entry name" value="M23_peptidase"/>
    <property type="match status" value="1"/>
</dbReference>
<organism evidence="3 4">
    <name type="scientific">Pelotomaculum propionicicum</name>
    <dbReference type="NCBI Taxonomy" id="258475"/>
    <lineage>
        <taxon>Bacteria</taxon>
        <taxon>Bacillati</taxon>
        <taxon>Bacillota</taxon>
        <taxon>Clostridia</taxon>
        <taxon>Eubacteriales</taxon>
        <taxon>Desulfotomaculaceae</taxon>
        <taxon>Pelotomaculum</taxon>
    </lineage>
</organism>
<accession>A0A4Y7RXB4</accession>
<evidence type="ECO:0000313" key="4">
    <source>
        <dbReference type="Proteomes" id="UP000297597"/>
    </source>
</evidence>
<dbReference type="AlphaFoldDB" id="A0A4Y7RXB4"/>
<gene>
    <name evidence="3" type="primary">nlpD</name>
    <name evidence="3" type="ORF">Pmgp_00048</name>
</gene>
<dbReference type="Pfam" id="PF01551">
    <property type="entry name" value="Peptidase_M23"/>
    <property type="match status" value="1"/>
</dbReference>
<dbReference type="EMBL" id="QFFZ01000001">
    <property type="protein sequence ID" value="TEB13648.1"/>
    <property type="molecule type" value="Genomic_DNA"/>
</dbReference>
<evidence type="ECO:0000259" key="2">
    <source>
        <dbReference type="PROSITE" id="PS51782"/>
    </source>
</evidence>
<dbReference type="InterPro" id="IPR036779">
    <property type="entry name" value="LysM_dom_sf"/>
</dbReference>
<dbReference type="SMART" id="SM00257">
    <property type="entry name" value="LysM"/>
    <property type="match status" value="2"/>
</dbReference>
<dbReference type="PANTHER" id="PTHR21666:SF270">
    <property type="entry name" value="MUREIN HYDROLASE ACTIVATOR ENVC"/>
    <property type="match status" value="1"/>
</dbReference>
<dbReference type="CDD" id="cd00118">
    <property type="entry name" value="LysM"/>
    <property type="match status" value="2"/>
</dbReference>
<dbReference type="PROSITE" id="PS51782">
    <property type="entry name" value="LYSM"/>
    <property type="match status" value="2"/>
</dbReference>
<proteinExistence type="predicted"/>
<feature type="signal peptide" evidence="1">
    <location>
        <begin position="1"/>
        <end position="32"/>
    </location>
</feature>
<dbReference type="RefSeq" id="WP_134211964.1">
    <property type="nucleotide sequence ID" value="NZ_QFFZ01000001.1"/>
</dbReference>
<sequence>MRILQIKVKKIQTLIAVFSAAVVLCSACPAFARLDELVVDGAPYIAPPVVAAVAPQVLYEVKPGDTLLEIARKNNLSLDTLAAANSLSDPDKICSGQLLKVPSDCLVHRVQPGETLLEIAGKYNVEANQIGARNGLANLNSIAAGQKILIPCNSRSQETSAVSRGQAAWPMSWPLAGVITSPFGPRDGKQHEGIDIAAEEGTPVRATAAGRVVFAGPRGTYGLAVIIDHGDGTRTLYAHCSKLLVAEGSSVDTSTVIALSGNTGRSTGPHLHLEVLKNGVPLNPLNYLEKESYYG</sequence>
<dbReference type="Gene3D" id="3.10.350.10">
    <property type="entry name" value="LysM domain"/>
    <property type="match status" value="2"/>
</dbReference>
<feature type="domain" description="LysM" evidence="2">
    <location>
        <begin position="106"/>
        <end position="150"/>
    </location>
</feature>
<keyword evidence="4" id="KW-1185">Reference proteome</keyword>
<name>A0A4Y7RXB4_9FIRM</name>
<protein>
    <submittedName>
        <fullName evidence="3">Murein hydrolase activator NlpD</fullName>
    </submittedName>
</protein>
<dbReference type="SUPFAM" id="SSF51261">
    <property type="entry name" value="Duplicated hybrid motif"/>
    <property type="match status" value="1"/>
</dbReference>
<evidence type="ECO:0000256" key="1">
    <source>
        <dbReference type="SAM" id="SignalP"/>
    </source>
</evidence>
<dbReference type="InterPro" id="IPR050570">
    <property type="entry name" value="Cell_wall_metabolism_enzyme"/>
</dbReference>
<dbReference type="Proteomes" id="UP000297597">
    <property type="component" value="Unassembled WGS sequence"/>
</dbReference>
<feature type="domain" description="LysM" evidence="2">
    <location>
        <begin position="57"/>
        <end position="101"/>
    </location>
</feature>
<dbReference type="Pfam" id="PF01476">
    <property type="entry name" value="LysM"/>
    <property type="match status" value="2"/>
</dbReference>
<comment type="caution">
    <text evidence="3">The sequence shown here is derived from an EMBL/GenBank/DDBJ whole genome shotgun (WGS) entry which is preliminary data.</text>
</comment>
<keyword evidence="3" id="KW-0378">Hydrolase</keyword>
<dbReference type="InterPro" id="IPR011055">
    <property type="entry name" value="Dup_hybrid_motif"/>
</dbReference>
<dbReference type="PANTHER" id="PTHR21666">
    <property type="entry name" value="PEPTIDASE-RELATED"/>
    <property type="match status" value="1"/>
</dbReference>